<keyword evidence="1" id="KW-0472">Membrane</keyword>
<keyword evidence="1" id="KW-0812">Transmembrane</keyword>
<accession>A0A7W4Z9G2</accession>
<dbReference type="Proteomes" id="UP000535937">
    <property type="component" value="Unassembled WGS sequence"/>
</dbReference>
<comment type="caution">
    <text evidence="2">The sequence shown here is derived from an EMBL/GenBank/DDBJ whole genome shotgun (WGS) entry which is preliminary data.</text>
</comment>
<evidence type="ECO:0000313" key="3">
    <source>
        <dbReference type="Proteomes" id="UP000535937"/>
    </source>
</evidence>
<keyword evidence="1" id="KW-1133">Transmembrane helix</keyword>
<keyword evidence="2" id="KW-0808">Transferase</keyword>
<name>A0A7W4Z9G2_9GAMM</name>
<feature type="transmembrane region" description="Helical" evidence="1">
    <location>
        <begin position="23"/>
        <end position="44"/>
    </location>
</feature>
<dbReference type="GO" id="GO:0016740">
    <property type="term" value="F:transferase activity"/>
    <property type="evidence" value="ECO:0007669"/>
    <property type="project" value="UniProtKB-KW"/>
</dbReference>
<evidence type="ECO:0000256" key="1">
    <source>
        <dbReference type="SAM" id="Phobius"/>
    </source>
</evidence>
<proteinExistence type="predicted"/>
<gene>
    <name evidence="2" type="ORF">FHS09_002485</name>
</gene>
<sequence length="54" mass="5723">MAFECGLPAPHGGIFVIALVQHWPGYLVALLAGTVLTAVLVGLLKRFRPPPKVS</sequence>
<keyword evidence="3" id="KW-1185">Reference proteome</keyword>
<dbReference type="EMBL" id="JACHWZ010000010">
    <property type="protein sequence ID" value="MBB3061647.1"/>
    <property type="molecule type" value="Genomic_DNA"/>
</dbReference>
<evidence type="ECO:0000313" key="2">
    <source>
        <dbReference type="EMBL" id="MBB3061647.1"/>
    </source>
</evidence>
<dbReference type="AlphaFoldDB" id="A0A7W4Z9G2"/>
<organism evidence="2 3">
    <name type="scientific">Microbulbifer rhizosphaerae</name>
    <dbReference type="NCBI Taxonomy" id="1562603"/>
    <lineage>
        <taxon>Bacteria</taxon>
        <taxon>Pseudomonadati</taxon>
        <taxon>Pseudomonadota</taxon>
        <taxon>Gammaproteobacteria</taxon>
        <taxon>Cellvibrionales</taxon>
        <taxon>Microbulbiferaceae</taxon>
        <taxon>Microbulbifer</taxon>
    </lineage>
</organism>
<protein>
    <submittedName>
        <fullName evidence="2">Fructose-specific phosphotransferase system IIC component</fullName>
    </submittedName>
</protein>
<reference evidence="2 3" key="1">
    <citation type="submission" date="2020-08" db="EMBL/GenBank/DDBJ databases">
        <title>Genomic Encyclopedia of Type Strains, Phase III (KMG-III): the genomes of soil and plant-associated and newly described type strains.</title>
        <authorList>
            <person name="Whitman W."/>
        </authorList>
    </citation>
    <scope>NUCLEOTIDE SEQUENCE [LARGE SCALE GENOMIC DNA]</scope>
    <source>
        <strain evidence="2 3">CECT 8799</strain>
    </source>
</reference>